<evidence type="ECO:0000256" key="1">
    <source>
        <dbReference type="SAM" id="Phobius"/>
    </source>
</evidence>
<evidence type="ECO:0000313" key="3">
    <source>
        <dbReference type="EMBL" id="KZU96685.1"/>
    </source>
</evidence>
<accession>A0A165RZD7</accession>
<dbReference type="KEGG" id="lpb:SH83_14190"/>
<feature type="transmembrane region" description="Helical" evidence="1">
    <location>
        <begin position="65"/>
        <end position="90"/>
    </location>
</feature>
<keyword evidence="1" id="KW-0472">Membrane</keyword>
<sequence length="137" mass="15670">MVYPDLDNLIRLSDIYSIPVDNLIRVNHKKQVVEQKDTANVKVSHENLKVDKVNVLKYQNVMKGLLLMMLSIISTLIAPIGVLIPSYVIWRNSKHNILYKSIIAVSIIAIVVSLVNCFVIYNDNFSWNNKTTVYPIK</sequence>
<evidence type="ECO:0000313" key="2">
    <source>
        <dbReference type="EMBL" id="KZU01921.1"/>
    </source>
</evidence>
<dbReference type="EMBL" id="LUWI01000035">
    <property type="protein sequence ID" value="KZU01921.1"/>
    <property type="molecule type" value="Genomic_DNA"/>
</dbReference>
<organism evidence="3 4">
    <name type="scientific">Lactiplantibacillus plantarum</name>
    <name type="common">Lactobacillus plantarum</name>
    <dbReference type="NCBI Taxonomy" id="1590"/>
    <lineage>
        <taxon>Bacteria</taxon>
        <taxon>Bacillati</taxon>
        <taxon>Bacillota</taxon>
        <taxon>Bacilli</taxon>
        <taxon>Lactobacillales</taxon>
        <taxon>Lactobacillaceae</taxon>
        <taxon>Lactiplantibacillus</taxon>
    </lineage>
</organism>
<dbReference type="PATRIC" id="fig|1590.144.peg.2952"/>
<dbReference type="Proteomes" id="UP000076882">
    <property type="component" value="Unassembled WGS sequence"/>
</dbReference>
<gene>
    <name evidence="3" type="ORF">Lp19_0661</name>
    <name evidence="2" type="ORF">Nizo2260_2728</name>
</gene>
<dbReference type="Proteomes" id="UP000076989">
    <property type="component" value="Unassembled WGS sequence"/>
</dbReference>
<proteinExistence type="predicted"/>
<comment type="caution">
    <text evidence="3">The sequence shown here is derived from an EMBL/GenBank/DDBJ whole genome shotgun (WGS) entry which is preliminary data.</text>
</comment>
<dbReference type="AlphaFoldDB" id="A0A165RZD7"/>
<protein>
    <submittedName>
        <fullName evidence="3">Uncharacterized protein</fullName>
    </submittedName>
</protein>
<feature type="transmembrane region" description="Helical" evidence="1">
    <location>
        <begin position="102"/>
        <end position="121"/>
    </location>
</feature>
<keyword evidence="1" id="KW-1133">Transmembrane helix</keyword>
<keyword evidence="1" id="KW-0812">Transmembrane</keyword>
<reference evidence="4 5" key="1">
    <citation type="submission" date="2016-03" db="EMBL/GenBank/DDBJ databases">
        <title>Comparative genomics of 54 Lactobacillus plantarum strains reveals genomic uncoupling from niche constraints.</title>
        <authorList>
            <person name="Martino M.E."/>
        </authorList>
    </citation>
    <scope>NUCLEOTIDE SEQUENCE [LARGE SCALE GENOMIC DNA]</scope>
    <source>
        <strain evidence="3 4">19.1</strain>
        <strain evidence="2 5">Nizo2260</strain>
    </source>
</reference>
<name>A0A165RZD7_LACPN</name>
<evidence type="ECO:0000313" key="5">
    <source>
        <dbReference type="Proteomes" id="UP000076989"/>
    </source>
</evidence>
<evidence type="ECO:0000313" key="4">
    <source>
        <dbReference type="Proteomes" id="UP000076882"/>
    </source>
</evidence>
<dbReference type="EMBL" id="LUXM01000018">
    <property type="protein sequence ID" value="KZU96685.1"/>
    <property type="molecule type" value="Genomic_DNA"/>
</dbReference>